<comment type="caution">
    <text evidence="7">The sequence shown here is derived from an EMBL/GenBank/DDBJ whole genome shotgun (WGS) entry which is preliminary data.</text>
</comment>
<keyword evidence="8" id="KW-1185">Reference proteome</keyword>
<sequence>MSNQPFSFPPPPPPPPKRTTENSYEQNNGFSSGRGSFRGGGGFGRGAGRGGRGSQRGSHHVPYMGHNNYANRPHGDSWNRNNGFNPPQKRDHTSAFNNTQPARPRPTAAPAVPSFNASIEHLLPRKPAPQPAVQHVDKPKKQNLLGLTPTNADPDSELEDDEGEETRLATQAKSAPHGLEIEYRGQVSTLQTAAEIAAWIAERKARYPTAVKVEAAKKEAAEKKRKWEEEKAARFEANRQARIKRDEERKQQQIERAQREAEARKVERLAKNKDAELDSATMAEMKAEKLRKKALKAEQRLVKAEEALRIAQEKRDALAASQTKDQSLKAAAPDDGQPSQLEQVDNLSDPDTIDADATSSSGTSTTDAGSDSSEADSDSDSAPEVISTKQTALVHDLTGQHPKVARVDPPRLCNTFAKTGRCKFGSRCRYTHDTSRGKKTSTKPPLSSQPTNTGRKGLWEVMVEKEQEEERKRLLEAIITLGERGILDDPGPT</sequence>
<evidence type="ECO:0000256" key="3">
    <source>
        <dbReference type="ARBA" id="ARBA00022833"/>
    </source>
</evidence>
<dbReference type="AlphaFoldDB" id="A0AAN6E3N3"/>
<proteinExistence type="predicted"/>
<reference evidence="7" key="1">
    <citation type="journal article" date="2022" name="bioRxiv">
        <title>Deciphering the potential niche of two novel black yeast fungi from a biological soil crust based on their genomes, phenotypes, and melanin regulation.</title>
        <authorList>
            <consortium name="DOE Joint Genome Institute"/>
            <person name="Carr E.C."/>
            <person name="Barton Q."/>
            <person name="Grambo S."/>
            <person name="Sullivan M."/>
            <person name="Renfro C.M."/>
            <person name="Kuo A."/>
            <person name="Pangilinan J."/>
            <person name="Lipzen A."/>
            <person name="Keymanesh K."/>
            <person name="Savage E."/>
            <person name="Barry K."/>
            <person name="Grigoriev I.V."/>
            <person name="Riekhof W.R."/>
            <person name="Harris S.S."/>
        </authorList>
    </citation>
    <scope>NUCLEOTIDE SEQUENCE</scope>
    <source>
        <strain evidence="7">JF 03-4F</strain>
    </source>
</reference>
<dbReference type="PROSITE" id="PS50103">
    <property type="entry name" value="ZF_C3H1"/>
    <property type="match status" value="1"/>
</dbReference>
<feature type="region of interest" description="Disordered" evidence="5">
    <location>
        <begin position="314"/>
        <end position="407"/>
    </location>
</feature>
<dbReference type="Gene3D" id="6.10.250.3220">
    <property type="match status" value="1"/>
</dbReference>
<dbReference type="Pfam" id="PF25585">
    <property type="entry name" value="zf-CCCH_DUS3L"/>
    <property type="match status" value="1"/>
</dbReference>
<gene>
    <name evidence="7" type="ORF">EDD36DRAFT_4005</name>
</gene>
<dbReference type="GO" id="GO:0008270">
    <property type="term" value="F:zinc ion binding"/>
    <property type="evidence" value="ECO:0007669"/>
    <property type="project" value="UniProtKB-KW"/>
</dbReference>
<feature type="compositionally biased region" description="Low complexity" evidence="5">
    <location>
        <begin position="355"/>
        <end position="372"/>
    </location>
</feature>
<feature type="compositionally biased region" description="Pro residues" evidence="5">
    <location>
        <begin position="7"/>
        <end position="17"/>
    </location>
</feature>
<evidence type="ECO:0000256" key="4">
    <source>
        <dbReference type="PROSITE-ProRule" id="PRU00723"/>
    </source>
</evidence>
<name>A0AAN6E3N3_9EURO</name>
<accession>A0AAN6E3N3</accession>
<feature type="region of interest" description="Disordered" evidence="5">
    <location>
        <begin position="429"/>
        <end position="457"/>
    </location>
</feature>
<feature type="zinc finger region" description="C3H1-type" evidence="4">
    <location>
        <begin position="408"/>
        <end position="435"/>
    </location>
</feature>
<keyword evidence="3 4" id="KW-0862">Zinc</keyword>
<dbReference type="Pfam" id="PF10453">
    <property type="entry name" value="NUFIP1"/>
    <property type="match status" value="1"/>
</dbReference>
<protein>
    <recommendedName>
        <fullName evidence="6">C3H1-type domain-containing protein</fullName>
    </recommendedName>
</protein>
<keyword evidence="1 4" id="KW-0479">Metal-binding</keyword>
<evidence type="ECO:0000259" key="6">
    <source>
        <dbReference type="PROSITE" id="PS50103"/>
    </source>
</evidence>
<evidence type="ECO:0000256" key="5">
    <source>
        <dbReference type="SAM" id="MobiDB-lite"/>
    </source>
</evidence>
<dbReference type="Proteomes" id="UP001203852">
    <property type="component" value="Unassembled WGS sequence"/>
</dbReference>
<dbReference type="InterPro" id="IPR019496">
    <property type="entry name" value="NUFIP1_cons_dom"/>
</dbReference>
<feature type="compositionally biased region" description="Low complexity" evidence="5">
    <location>
        <begin position="101"/>
        <end position="111"/>
    </location>
</feature>
<keyword evidence="2 4" id="KW-0863">Zinc-finger</keyword>
<dbReference type="EMBL" id="MU404350">
    <property type="protein sequence ID" value="KAI1617534.1"/>
    <property type="molecule type" value="Genomic_DNA"/>
</dbReference>
<feature type="region of interest" description="Disordered" evidence="5">
    <location>
        <begin position="243"/>
        <end position="267"/>
    </location>
</feature>
<feature type="compositionally biased region" description="Gly residues" evidence="5">
    <location>
        <begin position="36"/>
        <end position="54"/>
    </location>
</feature>
<feature type="compositionally biased region" description="Polar residues" evidence="5">
    <location>
        <begin position="442"/>
        <end position="454"/>
    </location>
</feature>
<evidence type="ECO:0000256" key="1">
    <source>
        <dbReference type="ARBA" id="ARBA00022723"/>
    </source>
</evidence>
<feature type="compositionally biased region" description="Polar residues" evidence="5">
    <location>
        <begin position="337"/>
        <end position="346"/>
    </location>
</feature>
<feature type="domain" description="C3H1-type" evidence="6">
    <location>
        <begin position="408"/>
        <end position="435"/>
    </location>
</feature>
<feature type="region of interest" description="Disordered" evidence="5">
    <location>
        <begin position="1"/>
        <end position="174"/>
    </location>
</feature>
<dbReference type="SUPFAM" id="SSF90229">
    <property type="entry name" value="CCCH zinc finger"/>
    <property type="match status" value="1"/>
</dbReference>
<organism evidence="7 8">
    <name type="scientific">Exophiala viscosa</name>
    <dbReference type="NCBI Taxonomy" id="2486360"/>
    <lineage>
        <taxon>Eukaryota</taxon>
        <taxon>Fungi</taxon>
        <taxon>Dikarya</taxon>
        <taxon>Ascomycota</taxon>
        <taxon>Pezizomycotina</taxon>
        <taxon>Eurotiomycetes</taxon>
        <taxon>Chaetothyriomycetidae</taxon>
        <taxon>Chaetothyriales</taxon>
        <taxon>Herpotrichiellaceae</taxon>
        <taxon>Exophiala</taxon>
    </lineage>
</organism>
<dbReference type="SMART" id="SM00356">
    <property type="entry name" value="ZnF_C3H1"/>
    <property type="match status" value="1"/>
</dbReference>
<dbReference type="InterPro" id="IPR036855">
    <property type="entry name" value="Znf_CCCH_sf"/>
</dbReference>
<evidence type="ECO:0000256" key="2">
    <source>
        <dbReference type="ARBA" id="ARBA00022771"/>
    </source>
</evidence>
<dbReference type="InterPro" id="IPR000571">
    <property type="entry name" value="Znf_CCCH"/>
</dbReference>
<feature type="compositionally biased region" description="Acidic residues" evidence="5">
    <location>
        <begin position="154"/>
        <end position="164"/>
    </location>
</feature>
<evidence type="ECO:0000313" key="7">
    <source>
        <dbReference type="EMBL" id="KAI1617534.1"/>
    </source>
</evidence>
<evidence type="ECO:0000313" key="8">
    <source>
        <dbReference type="Proteomes" id="UP001203852"/>
    </source>
</evidence>